<dbReference type="EMBL" id="DS989847">
    <property type="protein sequence ID" value="EDX76066.1"/>
    <property type="molecule type" value="Genomic_DNA"/>
</dbReference>
<dbReference type="STRING" id="118168.MC7420_5500"/>
<dbReference type="PANTHER" id="PTHR33921:SF15">
    <property type="entry name" value="CALVIN CYCLE PROTEIN CP12-2, CHLOROPLASTIC"/>
    <property type="match status" value="1"/>
</dbReference>
<dbReference type="InterPro" id="IPR039314">
    <property type="entry name" value="CP12-like"/>
</dbReference>
<dbReference type="GO" id="GO:0080153">
    <property type="term" value="P:negative regulation of reductive pentose-phosphate cycle"/>
    <property type="evidence" value="ECO:0007669"/>
    <property type="project" value="TreeGrafter"/>
</dbReference>
<feature type="domain" description="CP12" evidence="2">
    <location>
        <begin position="4"/>
        <end position="74"/>
    </location>
</feature>
<name>B4VPB7_9CYAN</name>
<dbReference type="AlphaFoldDB" id="B4VPB7"/>
<dbReference type="Proteomes" id="UP000003835">
    <property type="component" value="Unassembled WGS sequence"/>
</dbReference>
<dbReference type="Pfam" id="PF02672">
    <property type="entry name" value="CP12"/>
    <property type="match status" value="1"/>
</dbReference>
<evidence type="ECO:0000256" key="1">
    <source>
        <dbReference type="SAM" id="MobiDB-lite"/>
    </source>
</evidence>
<dbReference type="PANTHER" id="PTHR33921">
    <property type="entry name" value="CALVIN CYCLE PROTEIN CP12-2, CHLOROPLASTIC"/>
    <property type="match status" value="1"/>
</dbReference>
<dbReference type="InterPro" id="IPR003823">
    <property type="entry name" value="CP12_dom"/>
</dbReference>
<feature type="region of interest" description="Disordered" evidence="1">
    <location>
        <begin position="1"/>
        <end position="21"/>
    </location>
</feature>
<dbReference type="HOGENOM" id="CLU_137076_2_1_3"/>
<evidence type="ECO:0000259" key="2">
    <source>
        <dbReference type="SMART" id="SM01093"/>
    </source>
</evidence>
<gene>
    <name evidence="3" type="ORF">MC7420_5500</name>
</gene>
<evidence type="ECO:0000313" key="4">
    <source>
        <dbReference type="Proteomes" id="UP000003835"/>
    </source>
</evidence>
<reference evidence="3 4" key="1">
    <citation type="submission" date="2008-07" db="EMBL/GenBank/DDBJ databases">
        <authorList>
            <person name="Tandeau de Marsac N."/>
            <person name="Ferriera S."/>
            <person name="Johnson J."/>
            <person name="Kravitz S."/>
            <person name="Beeson K."/>
            <person name="Sutton G."/>
            <person name="Rogers Y.-H."/>
            <person name="Friedman R."/>
            <person name="Frazier M."/>
            <person name="Venter J.C."/>
        </authorList>
    </citation>
    <scope>NUCLEOTIDE SEQUENCE [LARGE SCALE GENOMIC DNA]</scope>
    <source>
        <strain evidence="3 4">PCC 7420</strain>
    </source>
</reference>
<protein>
    <recommendedName>
        <fullName evidence="2">CP12 domain-containing protein</fullName>
    </recommendedName>
</protein>
<organism evidence="3 4">
    <name type="scientific">Coleofasciculus chthonoplastes PCC 7420</name>
    <dbReference type="NCBI Taxonomy" id="118168"/>
    <lineage>
        <taxon>Bacteria</taxon>
        <taxon>Bacillati</taxon>
        <taxon>Cyanobacteriota</taxon>
        <taxon>Cyanophyceae</taxon>
        <taxon>Coleofasciculales</taxon>
        <taxon>Coleofasciculaceae</taxon>
        <taxon>Coleofasciculus</taxon>
    </lineage>
</organism>
<dbReference type="SMART" id="SM01093">
    <property type="entry name" value="CP12"/>
    <property type="match status" value="1"/>
</dbReference>
<proteinExistence type="predicted"/>
<sequence>MSDIQEQIDRERQQARTVCDAQGAESPDCAVAWDSVEELQAEAAHQKQKGTKKTSFEKYCEENPDADECRVYDE</sequence>
<accession>B4VPB7</accession>
<dbReference type="eggNOG" id="COG0517">
    <property type="taxonomic scope" value="Bacteria"/>
</dbReference>
<dbReference type="OrthoDB" id="9553701at2"/>
<evidence type="ECO:0000313" key="3">
    <source>
        <dbReference type="EMBL" id="EDX76066.1"/>
    </source>
</evidence>
<dbReference type="RefSeq" id="WP_006100550.1">
    <property type="nucleotide sequence ID" value="NZ_DS989847.1"/>
</dbReference>
<keyword evidence="4" id="KW-1185">Reference proteome</keyword>